<dbReference type="GO" id="GO:0005829">
    <property type="term" value="C:cytosol"/>
    <property type="evidence" value="ECO:0007669"/>
    <property type="project" value="UniProtKB-ARBA"/>
</dbReference>
<dbReference type="CDD" id="cd19079">
    <property type="entry name" value="AKR_EcYajO-like"/>
    <property type="match status" value="1"/>
</dbReference>
<dbReference type="InterPro" id="IPR036812">
    <property type="entry name" value="NAD(P)_OxRdtase_dom_sf"/>
</dbReference>
<dbReference type="Pfam" id="PF00248">
    <property type="entry name" value="Aldo_ket_red"/>
    <property type="match status" value="1"/>
</dbReference>
<evidence type="ECO:0000256" key="1">
    <source>
        <dbReference type="ARBA" id="ARBA00022857"/>
    </source>
</evidence>
<name>A0A369J3Z0_HYPMA</name>
<dbReference type="FunFam" id="3.20.20.100:FF:000004">
    <property type="entry name" value="Oxidoreductase, aldo/keto reductase"/>
    <property type="match status" value="1"/>
</dbReference>
<dbReference type="InParanoid" id="A0A369J3Z0"/>
<evidence type="ECO:0000259" key="3">
    <source>
        <dbReference type="Pfam" id="PF00248"/>
    </source>
</evidence>
<dbReference type="OrthoDB" id="1720422at2759"/>
<feature type="domain" description="NADP-dependent oxidoreductase" evidence="3">
    <location>
        <begin position="21"/>
        <end position="333"/>
    </location>
</feature>
<dbReference type="PANTHER" id="PTHR43364:SF9">
    <property type="entry name" value="OXIDOREDUCTASE"/>
    <property type="match status" value="1"/>
</dbReference>
<keyword evidence="1" id="KW-0521">NADP</keyword>
<dbReference type="Proteomes" id="UP000076154">
    <property type="component" value="Unassembled WGS sequence"/>
</dbReference>
<comment type="caution">
    <text evidence="4">The sequence shown here is derived from an EMBL/GenBank/DDBJ whole genome shotgun (WGS) entry which is preliminary data.</text>
</comment>
<sequence>MSAQAEYVRLGKSGLRISVPVLGCMSIGDPKWTTWSMPEEQSFPLLKTAWDAGITTWDTANMYSNGLSESIIGKFIKENDIPRNKLVLITKVRFLVDHENMSTITSYFRPELKDTRDYVNQGGLSRTAIFNQVDDCLQRLGTDYIDILMIHMFDPDTPYEETMCALHDLVQSGKVRYLGASNVRAWQFIEMNNVAQLNRWTQFSCVQMEHSLLYRAEELELFAYCNYKGIGVLAYSPLMDGHLARPIGSETPRTQRINGTFFEKKRRESDLKIINRLIEIAEKKGWKMSQVALAWSATKITSPVVGANTSERLLEAIVAGKKLTEEEIKYLEEPYEAQPPRF</sequence>
<dbReference type="Gene3D" id="3.20.20.100">
    <property type="entry name" value="NADP-dependent oxidoreductase domain"/>
    <property type="match status" value="1"/>
</dbReference>
<organism evidence="4 5">
    <name type="scientific">Hypsizygus marmoreus</name>
    <name type="common">White beech mushroom</name>
    <name type="synonym">Agaricus marmoreus</name>
    <dbReference type="NCBI Taxonomy" id="39966"/>
    <lineage>
        <taxon>Eukaryota</taxon>
        <taxon>Fungi</taxon>
        <taxon>Dikarya</taxon>
        <taxon>Basidiomycota</taxon>
        <taxon>Agaricomycotina</taxon>
        <taxon>Agaricomycetes</taxon>
        <taxon>Agaricomycetidae</taxon>
        <taxon>Agaricales</taxon>
        <taxon>Tricholomatineae</taxon>
        <taxon>Lyophyllaceae</taxon>
        <taxon>Hypsizygus</taxon>
    </lineage>
</organism>
<reference evidence="4" key="1">
    <citation type="submission" date="2018-04" db="EMBL/GenBank/DDBJ databases">
        <title>Whole genome sequencing of Hypsizygus marmoreus.</title>
        <authorList>
            <person name="Choi I.-G."/>
            <person name="Min B."/>
            <person name="Kim J.-G."/>
            <person name="Kim S."/>
            <person name="Oh Y.-L."/>
            <person name="Kong W.-S."/>
            <person name="Park H."/>
            <person name="Jeong J."/>
            <person name="Song E.-S."/>
        </authorList>
    </citation>
    <scope>NUCLEOTIDE SEQUENCE [LARGE SCALE GENOMIC DNA]</scope>
    <source>
        <strain evidence="4">51987-8</strain>
    </source>
</reference>
<proteinExistence type="predicted"/>
<dbReference type="AlphaFoldDB" id="A0A369J3Z0"/>
<evidence type="ECO:0000313" key="5">
    <source>
        <dbReference type="Proteomes" id="UP000076154"/>
    </source>
</evidence>
<protein>
    <submittedName>
        <fullName evidence="4">Versiconal hemiacetal acetate reductase</fullName>
    </submittedName>
</protein>
<dbReference type="PANTHER" id="PTHR43364">
    <property type="entry name" value="NADH-SPECIFIC METHYLGLYOXAL REDUCTASE-RELATED"/>
    <property type="match status" value="1"/>
</dbReference>
<accession>A0A369J3Z0</accession>
<evidence type="ECO:0000313" key="4">
    <source>
        <dbReference type="EMBL" id="RDB15357.1"/>
    </source>
</evidence>
<evidence type="ECO:0000256" key="2">
    <source>
        <dbReference type="ARBA" id="ARBA00023002"/>
    </source>
</evidence>
<dbReference type="STRING" id="39966.A0A369J3Z0"/>
<dbReference type="SUPFAM" id="SSF51430">
    <property type="entry name" value="NAD(P)-linked oxidoreductase"/>
    <property type="match status" value="1"/>
</dbReference>
<dbReference type="GO" id="GO:0016491">
    <property type="term" value="F:oxidoreductase activity"/>
    <property type="evidence" value="ECO:0007669"/>
    <property type="project" value="UniProtKB-KW"/>
</dbReference>
<dbReference type="InterPro" id="IPR023210">
    <property type="entry name" value="NADP_OxRdtase_dom"/>
</dbReference>
<dbReference type="InterPro" id="IPR050523">
    <property type="entry name" value="AKR_Detox_Biosynth"/>
</dbReference>
<dbReference type="EMBL" id="LUEZ02000181">
    <property type="protein sequence ID" value="RDB15357.1"/>
    <property type="molecule type" value="Genomic_DNA"/>
</dbReference>
<keyword evidence="2" id="KW-0560">Oxidoreductase</keyword>
<gene>
    <name evidence="4" type="primary">vrdA_0</name>
    <name evidence="4" type="ORF">Hypma_004656</name>
</gene>
<keyword evidence="5" id="KW-1185">Reference proteome</keyword>